<dbReference type="EMBL" id="JAHWGI010001411">
    <property type="protein sequence ID" value="KAK3930507.1"/>
    <property type="molecule type" value="Genomic_DNA"/>
</dbReference>
<sequence length="262" mass="29793">MLYVRRKWLDRLVRWFVPVNLRPLLQAQGALDAAIAFALTVFFLCELARPGTLTSRDTLRHMSKQELRSYLAFYLWYAFMYLAQMTVSLLLFLDVRSVKYNVDGRRRTVLLFLVFSPTLLVNLVLSAANVLYFPWAPLGVFYVLHILLATPYWLYAFRYYRWLGDGELVLFEAPLVECADGEWDRSGGEDAADPGASGSAVDALREFVTSDGWAAEVSWKVDSSERSPNLRRTTRAAATAEVSVGRLVSVDVEEYPLSTLRP</sequence>
<keyword evidence="1" id="KW-1133">Transmembrane helix</keyword>
<feature type="transmembrane region" description="Helical" evidence="1">
    <location>
        <begin position="109"/>
        <end position="133"/>
    </location>
</feature>
<dbReference type="AlphaFoldDB" id="A0AAE1HYW7"/>
<keyword evidence="1" id="KW-0812">Transmembrane</keyword>
<feature type="transmembrane region" description="Helical" evidence="1">
    <location>
        <begin position="30"/>
        <end position="51"/>
    </location>
</feature>
<organism evidence="2 3">
    <name type="scientific">Frankliniella fusca</name>
    <dbReference type="NCBI Taxonomy" id="407009"/>
    <lineage>
        <taxon>Eukaryota</taxon>
        <taxon>Metazoa</taxon>
        <taxon>Ecdysozoa</taxon>
        <taxon>Arthropoda</taxon>
        <taxon>Hexapoda</taxon>
        <taxon>Insecta</taxon>
        <taxon>Pterygota</taxon>
        <taxon>Neoptera</taxon>
        <taxon>Paraneoptera</taxon>
        <taxon>Thysanoptera</taxon>
        <taxon>Terebrantia</taxon>
        <taxon>Thripoidea</taxon>
        <taxon>Thripidae</taxon>
        <taxon>Frankliniella</taxon>
    </lineage>
</organism>
<dbReference type="Proteomes" id="UP001219518">
    <property type="component" value="Unassembled WGS sequence"/>
</dbReference>
<proteinExistence type="predicted"/>
<evidence type="ECO:0000313" key="3">
    <source>
        <dbReference type="Proteomes" id="UP001219518"/>
    </source>
</evidence>
<comment type="caution">
    <text evidence="2">The sequence shown here is derived from an EMBL/GenBank/DDBJ whole genome shotgun (WGS) entry which is preliminary data.</text>
</comment>
<evidence type="ECO:0000256" key="1">
    <source>
        <dbReference type="SAM" id="Phobius"/>
    </source>
</evidence>
<keyword evidence="1" id="KW-0472">Membrane</keyword>
<reference evidence="2" key="1">
    <citation type="submission" date="2021-07" db="EMBL/GenBank/DDBJ databases">
        <authorList>
            <person name="Catto M.A."/>
            <person name="Jacobson A."/>
            <person name="Kennedy G."/>
            <person name="Labadie P."/>
            <person name="Hunt B.G."/>
            <person name="Srinivasan R."/>
        </authorList>
    </citation>
    <scope>NUCLEOTIDE SEQUENCE</scope>
    <source>
        <strain evidence="2">PL_HMW_Pooled</strain>
        <tissue evidence="2">Head</tissue>
    </source>
</reference>
<feature type="transmembrane region" description="Helical" evidence="1">
    <location>
        <begin position="71"/>
        <end position="93"/>
    </location>
</feature>
<accession>A0AAE1HYW7</accession>
<gene>
    <name evidence="2" type="ORF">KUF71_005241</name>
</gene>
<name>A0AAE1HYW7_9NEOP</name>
<protein>
    <submittedName>
        <fullName evidence="2">Polyprotein</fullName>
    </submittedName>
</protein>
<keyword evidence="3" id="KW-1185">Reference proteome</keyword>
<feature type="transmembrane region" description="Helical" evidence="1">
    <location>
        <begin position="139"/>
        <end position="157"/>
    </location>
</feature>
<evidence type="ECO:0000313" key="2">
    <source>
        <dbReference type="EMBL" id="KAK3930507.1"/>
    </source>
</evidence>
<reference evidence="2" key="2">
    <citation type="journal article" date="2023" name="BMC Genomics">
        <title>Pest status, molecular evolution, and epigenetic factors derived from the genome assembly of Frankliniella fusca, a thysanopteran phytovirus vector.</title>
        <authorList>
            <person name="Catto M.A."/>
            <person name="Labadie P.E."/>
            <person name="Jacobson A.L."/>
            <person name="Kennedy G.G."/>
            <person name="Srinivasan R."/>
            <person name="Hunt B.G."/>
        </authorList>
    </citation>
    <scope>NUCLEOTIDE SEQUENCE</scope>
    <source>
        <strain evidence="2">PL_HMW_Pooled</strain>
    </source>
</reference>